<keyword evidence="2" id="KW-1185">Reference proteome</keyword>
<dbReference type="EMBL" id="CASHTH010003208">
    <property type="protein sequence ID" value="CAI8041776.1"/>
    <property type="molecule type" value="Genomic_DNA"/>
</dbReference>
<dbReference type="Proteomes" id="UP001174909">
    <property type="component" value="Unassembled WGS sequence"/>
</dbReference>
<keyword evidence="1" id="KW-0031">Aminopeptidase</keyword>
<gene>
    <name evidence="1" type="ORF">GBAR_LOCUS23177</name>
</gene>
<sequence length="80" mass="8478">MSTWTQQLGYPVITVEAKQEGGNRVLTLSQRKFCGDGNITGFESMLWKVPIVIATRGIPSCVAGADRAVDYRDTGGSGGG</sequence>
<proteinExistence type="predicted"/>
<reference evidence="1" key="1">
    <citation type="submission" date="2023-03" db="EMBL/GenBank/DDBJ databases">
        <authorList>
            <person name="Steffen K."/>
            <person name="Cardenas P."/>
        </authorList>
    </citation>
    <scope>NUCLEOTIDE SEQUENCE</scope>
</reference>
<dbReference type="Gene3D" id="2.60.40.1910">
    <property type="match status" value="1"/>
</dbReference>
<keyword evidence="1" id="KW-0645">Protease</keyword>
<protein>
    <submittedName>
        <fullName evidence="1">Puromycin-sensitive aminopeptidase</fullName>
    </submittedName>
</protein>
<organism evidence="1 2">
    <name type="scientific">Geodia barretti</name>
    <name type="common">Barrett's horny sponge</name>
    <dbReference type="NCBI Taxonomy" id="519541"/>
    <lineage>
        <taxon>Eukaryota</taxon>
        <taxon>Metazoa</taxon>
        <taxon>Porifera</taxon>
        <taxon>Demospongiae</taxon>
        <taxon>Heteroscleromorpha</taxon>
        <taxon>Tetractinellida</taxon>
        <taxon>Astrophorina</taxon>
        <taxon>Geodiidae</taxon>
        <taxon>Geodia</taxon>
    </lineage>
</organism>
<dbReference type="AlphaFoldDB" id="A0AA35T6N7"/>
<accession>A0AA35T6N7</accession>
<comment type="caution">
    <text evidence="1">The sequence shown here is derived from an EMBL/GenBank/DDBJ whole genome shotgun (WGS) entry which is preliminary data.</text>
</comment>
<keyword evidence="1" id="KW-0378">Hydrolase</keyword>
<evidence type="ECO:0000313" key="2">
    <source>
        <dbReference type="Proteomes" id="UP001174909"/>
    </source>
</evidence>
<evidence type="ECO:0000313" key="1">
    <source>
        <dbReference type="EMBL" id="CAI8041776.1"/>
    </source>
</evidence>
<dbReference type="GO" id="GO:0004177">
    <property type="term" value="F:aminopeptidase activity"/>
    <property type="evidence" value="ECO:0007669"/>
    <property type="project" value="UniProtKB-KW"/>
</dbReference>
<name>A0AA35T6N7_GEOBA</name>